<dbReference type="PANTHER" id="PTHR42879:SF2">
    <property type="entry name" value="3-OXOACYL-[ACYL-CARRIER-PROTEIN] REDUCTASE FABG"/>
    <property type="match status" value="1"/>
</dbReference>
<comment type="caution">
    <text evidence="2">The sequence shown here is derived from an EMBL/GenBank/DDBJ whole genome shotgun (WGS) entry which is preliminary data.</text>
</comment>
<evidence type="ECO:0000256" key="1">
    <source>
        <dbReference type="ARBA" id="ARBA00006484"/>
    </source>
</evidence>
<dbReference type="InterPro" id="IPR002347">
    <property type="entry name" value="SDR_fam"/>
</dbReference>
<reference evidence="2 3" key="1">
    <citation type="submission" date="2021-06" db="EMBL/GenBank/DDBJ databases">
        <title>Bacillus sp. RD4P76, an endophyte from a halophyte.</title>
        <authorList>
            <person name="Sun J.-Q."/>
        </authorList>
    </citation>
    <scope>NUCLEOTIDE SEQUENCE [LARGE SCALE GENOMIC DNA]</scope>
    <source>
        <strain evidence="2 3">CGMCC 1.15917</strain>
    </source>
</reference>
<dbReference type="NCBIfam" id="NF047420">
    <property type="entry name" value="EF_P_mod_YmfI"/>
    <property type="match status" value="1"/>
</dbReference>
<dbReference type="RefSeq" id="WP_217069096.1">
    <property type="nucleotide sequence ID" value="NZ_JAHQCS010000178.1"/>
</dbReference>
<evidence type="ECO:0000313" key="2">
    <source>
        <dbReference type="EMBL" id="MBU9714490.1"/>
    </source>
</evidence>
<accession>A0ABS6JLE5</accession>
<dbReference type="Pfam" id="PF13561">
    <property type="entry name" value="adh_short_C2"/>
    <property type="match status" value="1"/>
</dbReference>
<dbReference type="EMBL" id="JAHQCS010000178">
    <property type="protein sequence ID" value="MBU9714490.1"/>
    <property type="molecule type" value="Genomic_DNA"/>
</dbReference>
<dbReference type="InterPro" id="IPR050259">
    <property type="entry name" value="SDR"/>
</dbReference>
<sequence>MTDKPLAFISGASGGIGGAISARLAEDGFDLVLHYNKNEDSITDLARSLEEKYETKIYIVQADFSKPEETVGKITNLSLFPDVIVHNSGSSKCSLITDYSQEDIKTELAAGIMTPFMLTQAFLPFLIRKKQGKIIILSSIWGLTGGSCEVLYSTVKGGLNSFVKALAKEVAPSNIQVNGVAPGAIKTPMLNHLSEPEQQQLAEEIPAGRLGSPMEVASVVSFLASKESNYVNGQIISVNGAWYC</sequence>
<gene>
    <name evidence="2" type="ORF">KS419_22365</name>
</gene>
<protein>
    <submittedName>
        <fullName evidence="2">SDR family oxidoreductase</fullName>
    </submittedName>
</protein>
<name>A0ABS6JLE5_9BACI</name>
<evidence type="ECO:0000313" key="3">
    <source>
        <dbReference type="Proteomes" id="UP000784880"/>
    </source>
</evidence>
<keyword evidence="3" id="KW-1185">Reference proteome</keyword>
<comment type="similarity">
    <text evidence="1">Belongs to the short-chain dehydrogenases/reductases (SDR) family.</text>
</comment>
<dbReference type="Proteomes" id="UP000784880">
    <property type="component" value="Unassembled WGS sequence"/>
</dbReference>
<dbReference type="PANTHER" id="PTHR42879">
    <property type="entry name" value="3-OXOACYL-(ACYL-CARRIER-PROTEIN) REDUCTASE"/>
    <property type="match status" value="1"/>
</dbReference>
<proteinExistence type="inferred from homology"/>
<organism evidence="2 3">
    <name type="scientific">Evansella tamaricis</name>
    <dbReference type="NCBI Taxonomy" id="2069301"/>
    <lineage>
        <taxon>Bacteria</taxon>
        <taxon>Bacillati</taxon>
        <taxon>Bacillota</taxon>
        <taxon>Bacilli</taxon>
        <taxon>Bacillales</taxon>
        <taxon>Bacillaceae</taxon>
        <taxon>Evansella</taxon>
    </lineage>
</organism>
<dbReference type="CDD" id="cd05233">
    <property type="entry name" value="SDR_c"/>
    <property type="match status" value="1"/>
</dbReference>